<dbReference type="InterPro" id="IPR053183">
    <property type="entry name" value="ASL1"/>
</dbReference>
<sequence>MHFLNFVLTLGLAFPGVQSIPAPSKPLYEVGSTSKTLHVARALPSGDLYPPQPPGAGPGKRGLLYNSDSNVEWSDYYVENSYVTYGTNGDVIRGDEINTWFSYVPTITVDAKLENGDWNHTVPILIEGGTKAMFASNEPDNPSQANLTPSQCVTVYKKFMQPYYGTVQLGTPAVNCGGGQAGLTYLEDFVQLCTGCAYNFVNLHYFVDRSQVNVTQYIQGLKDCVGLSVPAVQAKHEPLVGLPIVIGEFWLTGASEDEAGDLMDELLPWLDSNANVLFYQAFGGLLEGGFVNAAGTGLTPAGKAYGKLAT</sequence>
<evidence type="ECO:0000313" key="5">
    <source>
        <dbReference type="Proteomes" id="UP000664203"/>
    </source>
</evidence>
<evidence type="ECO:0000256" key="2">
    <source>
        <dbReference type="SAM" id="SignalP"/>
    </source>
</evidence>
<dbReference type="EMBL" id="CAJPDR010000244">
    <property type="protein sequence ID" value="CAF9928067.1"/>
    <property type="molecule type" value="Genomic_DNA"/>
</dbReference>
<name>A0A8H3FS38_9LECA</name>
<evidence type="ECO:0000256" key="1">
    <source>
        <dbReference type="SAM" id="MobiDB-lite"/>
    </source>
</evidence>
<dbReference type="GO" id="GO:0009277">
    <property type="term" value="C:fungal-type cell wall"/>
    <property type="evidence" value="ECO:0007669"/>
    <property type="project" value="TreeGrafter"/>
</dbReference>
<organism evidence="4 5">
    <name type="scientific">Alectoria fallacina</name>
    <dbReference type="NCBI Taxonomy" id="1903189"/>
    <lineage>
        <taxon>Eukaryota</taxon>
        <taxon>Fungi</taxon>
        <taxon>Dikarya</taxon>
        <taxon>Ascomycota</taxon>
        <taxon>Pezizomycotina</taxon>
        <taxon>Lecanoromycetes</taxon>
        <taxon>OSLEUM clade</taxon>
        <taxon>Lecanoromycetidae</taxon>
        <taxon>Lecanorales</taxon>
        <taxon>Lecanorineae</taxon>
        <taxon>Parmeliaceae</taxon>
        <taxon>Alectoria</taxon>
    </lineage>
</organism>
<dbReference type="AlphaFoldDB" id="A0A8H3FS38"/>
<dbReference type="PANTHER" id="PTHR34154">
    <property type="entry name" value="ALKALI-SENSITIVE LINKAGE PROTEIN 1"/>
    <property type="match status" value="1"/>
</dbReference>
<feature type="chain" id="PRO_5034503339" description="Asl1-like glycosyl hydrolase catalytic domain-containing protein" evidence="2">
    <location>
        <begin position="20"/>
        <end position="310"/>
    </location>
</feature>
<dbReference type="InterPro" id="IPR024655">
    <property type="entry name" value="Asl1_glyco_hydro_catalytic"/>
</dbReference>
<feature type="region of interest" description="Disordered" evidence="1">
    <location>
        <begin position="43"/>
        <end position="63"/>
    </location>
</feature>
<comment type="caution">
    <text evidence="4">The sequence shown here is derived from an EMBL/GenBank/DDBJ whole genome shotgun (WGS) entry which is preliminary data.</text>
</comment>
<dbReference type="Pfam" id="PF11790">
    <property type="entry name" value="Glyco_hydro_cc"/>
    <property type="match status" value="1"/>
</dbReference>
<feature type="domain" description="Asl1-like glycosyl hydrolase catalytic" evidence="3">
    <location>
        <begin position="77"/>
        <end position="305"/>
    </location>
</feature>
<dbReference type="GO" id="GO:0071966">
    <property type="term" value="P:fungal-type cell wall polysaccharide metabolic process"/>
    <property type="evidence" value="ECO:0007669"/>
    <property type="project" value="TreeGrafter"/>
</dbReference>
<dbReference type="PANTHER" id="PTHR34154:SF10">
    <property type="entry name" value="ASL1-LIKE GLYCOSYL HYDROLASE CATALYTIC DOMAIN-CONTAINING PROTEIN"/>
    <property type="match status" value="1"/>
</dbReference>
<dbReference type="Proteomes" id="UP000664203">
    <property type="component" value="Unassembled WGS sequence"/>
</dbReference>
<reference evidence="4" key="1">
    <citation type="submission" date="2021-03" db="EMBL/GenBank/DDBJ databases">
        <authorList>
            <person name="Tagirdzhanova G."/>
        </authorList>
    </citation>
    <scope>NUCLEOTIDE SEQUENCE</scope>
</reference>
<keyword evidence="5" id="KW-1185">Reference proteome</keyword>
<keyword evidence="2" id="KW-0732">Signal</keyword>
<protein>
    <recommendedName>
        <fullName evidence="3">Asl1-like glycosyl hydrolase catalytic domain-containing protein</fullName>
    </recommendedName>
</protein>
<evidence type="ECO:0000259" key="3">
    <source>
        <dbReference type="Pfam" id="PF11790"/>
    </source>
</evidence>
<proteinExistence type="predicted"/>
<evidence type="ECO:0000313" key="4">
    <source>
        <dbReference type="EMBL" id="CAF9928067.1"/>
    </source>
</evidence>
<gene>
    <name evidence="4" type="ORF">ALECFALPRED_003939</name>
</gene>
<feature type="signal peptide" evidence="2">
    <location>
        <begin position="1"/>
        <end position="19"/>
    </location>
</feature>
<accession>A0A8H3FS38</accession>
<dbReference type="OrthoDB" id="43654at2759"/>